<evidence type="ECO:0000256" key="6">
    <source>
        <dbReference type="ARBA" id="ARBA00022962"/>
    </source>
</evidence>
<keyword evidence="7 9" id="KW-0665">Pyrimidine biosynthesis</keyword>
<dbReference type="InterPro" id="IPR033828">
    <property type="entry name" value="GATase1_CTP_Synthase"/>
</dbReference>
<dbReference type="AlphaFoldDB" id="A0A137PD38"/>
<dbReference type="InterPro" id="IPR029062">
    <property type="entry name" value="Class_I_gatase-like"/>
</dbReference>
<evidence type="ECO:0000256" key="8">
    <source>
        <dbReference type="ARBA" id="ARBA00047781"/>
    </source>
</evidence>
<dbReference type="SUPFAM" id="SSF52317">
    <property type="entry name" value="Class I glutamine amidotransferase-like"/>
    <property type="match status" value="1"/>
</dbReference>
<dbReference type="HAMAP" id="MF_01227">
    <property type="entry name" value="PyrG"/>
    <property type="match status" value="1"/>
</dbReference>
<keyword evidence="3 9" id="KW-0436">Ligase</keyword>
<dbReference type="SUPFAM" id="SSF52540">
    <property type="entry name" value="P-loop containing nucleoside triphosphate hydrolases"/>
    <property type="match status" value="1"/>
</dbReference>
<dbReference type="EMBL" id="KQ964444">
    <property type="protein sequence ID" value="KXN72918.1"/>
    <property type="molecule type" value="Genomic_DNA"/>
</dbReference>
<dbReference type="NCBIfam" id="NF003792">
    <property type="entry name" value="PRK05380.1"/>
    <property type="match status" value="1"/>
</dbReference>
<evidence type="ECO:0000256" key="5">
    <source>
        <dbReference type="ARBA" id="ARBA00022840"/>
    </source>
</evidence>
<dbReference type="Gene3D" id="3.40.50.880">
    <property type="match status" value="1"/>
</dbReference>
<dbReference type="PANTHER" id="PTHR11550">
    <property type="entry name" value="CTP SYNTHASE"/>
    <property type="match status" value="1"/>
</dbReference>
<dbReference type="GO" id="GO:0044210">
    <property type="term" value="P:'de novo' CTP biosynthetic process"/>
    <property type="evidence" value="ECO:0007669"/>
    <property type="project" value="UniProtKB-UniRule"/>
</dbReference>
<dbReference type="FunFam" id="3.40.50.880:FF:000005">
    <property type="entry name" value="CTP synthase"/>
    <property type="match status" value="1"/>
</dbReference>
<dbReference type="NCBIfam" id="TIGR00337">
    <property type="entry name" value="PyrG"/>
    <property type="match status" value="1"/>
</dbReference>
<gene>
    <name evidence="12" type="ORF">CONCODRAFT_77564</name>
</gene>
<dbReference type="Gene3D" id="3.40.50.300">
    <property type="entry name" value="P-loop containing nucleotide triphosphate hydrolases"/>
    <property type="match status" value="1"/>
</dbReference>
<feature type="domain" description="CTP synthase N-terminal" evidence="11">
    <location>
        <begin position="3"/>
        <end position="273"/>
    </location>
</feature>
<proteinExistence type="inferred from homology"/>
<dbReference type="InterPro" id="IPR027417">
    <property type="entry name" value="P-loop_NTPase"/>
</dbReference>
<dbReference type="PROSITE" id="PS51273">
    <property type="entry name" value="GATASE_TYPE_1"/>
    <property type="match status" value="1"/>
</dbReference>
<dbReference type="GO" id="GO:0097268">
    <property type="term" value="C:cytoophidium"/>
    <property type="evidence" value="ECO:0007669"/>
    <property type="project" value="EnsemblFungi"/>
</dbReference>
<comment type="function">
    <text evidence="9">Catalyzes the ATP-dependent amination of UTP to CTP with either L-glutamine or ammonia as the source of nitrogen.</text>
</comment>
<evidence type="ECO:0000313" key="12">
    <source>
        <dbReference type="EMBL" id="KXN72918.1"/>
    </source>
</evidence>
<accession>A0A137PD38</accession>
<organism evidence="12 13">
    <name type="scientific">Conidiobolus coronatus (strain ATCC 28846 / CBS 209.66 / NRRL 28638)</name>
    <name type="common">Delacroixia coronata</name>
    <dbReference type="NCBI Taxonomy" id="796925"/>
    <lineage>
        <taxon>Eukaryota</taxon>
        <taxon>Fungi</taxon>
        <taxon>Fungi incertae sedis</taxon>
        <taxon>Zoopagomycota</taxon>
        <taxon>Entomophthoromycotina</taxon>
        <taxon>Entomophthoromycetes</taxon>
        <taxon>Entomophthorales</taxon>
        <taxon>Ancylistaceae</taxon>
        <taxon>Conidiobolus</taxon>
    </lineage>
</organism>
<evidence type="ECO:0000256" key="9">
    <source>
        <dbReference type="RuleBase" id="RU810713"/>
    </source>
</evidence>
<evidence type="ECO:0000256" key="4">
    <source>
        <dbReference type="ARBA" id="ARBA00022741"/>
    </source>
</evidence>
<dbReference type="OMA" id="EFNNAYR"/>
<dbReference type="GO" id="GO:0019856">
    <property type="term" value="P:pyrimidine nucleobase biosynthetic process"/>
    <property type="evidence" value="ECO:0007669"/>
    <property type="project" value="TreeGrafter"/>
</dbReference>
<dbReference type="InterPro" id="IPR017926">
    <property type="entry name" value="GATASE"/>
</dbReference>
<dbReference type="Pfam" id="PF06418">
    <property type="entry name" value="CTP_synth_N"/>
    <property type="match status" value="1"/>
</dbReference>
<dbReference type="EC" id="6.3.4.2" evidence="9"/>
<dbReference type="GO" id="GO:0005524">
    <property type="term" value="F:ATP binding"/>
    <property type="evidence" value="ECO:0007669"/>
    <property type="project" value="UniProtKB-KW"/>
</dbReference>
<dbReference type="GO" id="GO:0005737">
    <property type="term" value="C:cytoplasm"/>
    <property type="evidence" value="ECO:0007669"/>
    <property type="project" value="TreeGrafter"/>
</dbReference>
<dbReference type="Proteomes" id="UP000070444">
    <property type="component" value="Unassembled WGS sequence"/>
</dbReference>
<comment type="similarity">
    <text evidence="2 9">Belongs to the CTP synthase family.</text>
</comment>
<name>A0A137PD38_CONC2</name>
<keyword evidence="4 9" id="KW-0547">Nucleotide-binding</keyword>
<keyword evidence="13" id="KW-1185">Reference proteome</keyword>
<evidence type="ECO:0000259" key="11">
    <source>
        <dbReference type="Pfam" id="PF06418"/>
    </source>
</evidence>
<dbReference type="InterPro" id="IPR004468">
    <property type="entry name" value="CTP_synthase"/>
</dbReference>
<evidence type="ECO:0000256" key="1">
    <source>
        <dbReference type="ARBA" id="ARBA00005171"/>
    </source>
</evidence>
<keyword evidence="5 9" id="KW-0067">ATP-binding</keyword>
<comment type="catalytic activity">
    <reaction evidence="8 9">
        <text>UTP + L-glutamine + ATP + H2O = CTP + L-glutamate + ADP + phosphate + 2 H(+)</text>
        <dbReference type="Rhea" id="RHEA:26426"/>
        <dbReference type="ChEBI" id="CHEBI:15377"/>
        <dbReference type="ChEBI" id="CHEBI:15378"/>
        <dbReference type="ChEBI" id="CHEBI:29985"/>
        <dbReference type="ChEBI" id="CHEBI:30616"/>
        <dbReference type="ChEBI" id="CHEBI:37563"/>
        <dbReference type="ChEBI" id="CHEBI:43474"/>
        <dbReference type="ChEBI" id="CHEBI:46398"/>
        <dbReference type="ChEBI" id="CHEBI:58359"/>
        <dbReference type="ChEBI" id="CHEBI:456216"/>
        <dbReference type="EC" id="6.3.4.2"/>
    </reaction>
</comment>
<dbReference type="InterPro" id="IPR017456">
    <property type="entry name" value="CTP_synthase_N"/>
</dbReference>
<evidence type="ECO:0000256" key="2">
    <source>
        <dbReference type="ARBA" id="ARBA00007533"/>
    </source>
</evidence>
<evidence type="ECO:0000313" key="13">
    <source>
        <dbReference type="Proteomes" id="UP000070444"/>
    </source>
</evidence>
<keyword evidence="6 9" id="KW-0315">Glutamine amidotransferase</keyword>
<sequence length="581" mass="64252">MTKYILVSGGVISGIGKGVIASSTGLLLRTLGLKVTSIKIDPYLNIDAGTLSPLDHGEVFTLDDGGEVDLDLGNYERFLDVTLTRENNITTGKIYRQVIERERKGDYLGKTVQVVPHITDAIQDWVEEVAKKPVDNSGEQPDVCIIELGGTVGDIESAPFVEAMRQFQFRVGAENFCLIHVSLVPLVGSVGEQKTKPTQSSVRDLRGLGLNPDFLACRSAKPLEESIKAKLSMFCHVPAQQVLAVHDVSSVWHVPLLLHEQGLLTTLQSRLKLDAISLTPASKENGAELWRKWNKLATTFSNLQKSVSIALVGKYTNLQDSYASVSKALVHAGLVSNRKVNIRWVEATDLEPEAEAADPIAYHDAWKKVCSADGILVPGGFGERGFEGKILAAKWARENKIPYLGICLGLQVATVEFARNVCGITGAESAEFKPETDTPLIVYMPEISKTHMGGTMRLGTRPTIFQPNTENSIIRKLYEGKESVDERHRHRYEVNPEYVEQIEKKGLRYVGKDEKGERMEILELEDHPYYIGVQYHPEYLSRPLKPSPPFLGLVLASAGLLDNSLSKLDRFTSHTYESNSE</sequence>
<evidence type="ECO:0000256" key="7">
    <source>
        <dbReference type="ARBA" id="ARBA00022975"/>
    </source>
</evidence>
<dbReference type="GO" id="GO:0003883">
    <property type="term" value="F:CTP synthase activity"/>
    <property type="evidence" value="ECO:0007669"/>
    <property type="project" value="UniProtKB-UniRule"/>
</dbReference>
<dbReference type="GO" id="GO:0042802">
    <property type="term" value="F:identical protein binding"/>
    <property type="evidence" value="ECO:0007669"/>
    <property type="project" value="TreeGrafter"/>
</dbReference>
<dbReference type="CDD" id="cd01746">
    <property type="entry name" value="GATase1_CTP_Synthase"/>
    <property type="match status" value="1"/>
</dbReference>
<dbReference type="Pfam" id="PF00117">
    <property type="entry name" value="GATase"/>
    <property type="match status" value="1"/>
</dbReference>
<feature type="domain" description="Glutamine amidotransferase" evidence="10">
    <location>
        <begin position="318"/>
        <end position="553"/>
    </location>
</feature>
<evidence type="ECO:0000259" key="10">
    <source>
        <dbReference type="Pfam" id="PF00117"/>
    </source>
</evidence>
<dbReference type="UniPathway" id="UPA00159">
    <property type="reaction ID" value="UER00277"/>
</dbReference>
<dbReference type="PANTHER" id="PTHR11550:SF0">
    <property type="entry name" value="CTP SYNTHASE-RELATED"/>
    <property type="match status" value="1"/>
</dbReference>
<evidence type="ECO:0000256" key="3">
    <source>
        <dbReference type="ARBA" id="ARBA00022598"/>
    </source>
</evidence>
<reference evidence="12 13" key="1">
    <citation type="journal article" date="2015" name="Genome Biol. Evol.">
        <title>Phylogenomic analyses indicate that early fungi evolved digesting cell walls of algal ancestors of land plants.</title>
        <authorList>
            <person name="Chang Y."/>
            <person name="Wang S."/>
            <person name="Sekimoto S."/>
            <person name="Aerts A.L."/>
            <person name="Choi C."/>
            <person name="Clum A."/>
            <person name="LaButti K.M."/>
            <person name="Lindquist E.A."/>
            <person name="Yee Ngan C."/>
            <person name="Ohm R.A."/>
            <person name="Salamov A.A."/>
            <person name="Grigoriev I.V."/>
            <person name="Spatafora J.W."/>
            <person name="Berbee M.L."/>
        </authorList>
    </citation>
    <scope>NUCLEOTIDE SEQUENCE [LARGE SCALE GENOMIC DNA]</scope>
    <source>
        <strain evidence="12 13">NRRL 28638</strain>
    </source>
</reference>
<protein>
    <recommendedName>
        <fullName evidence="9">CTP synthase</fullName>
        <ecNumber evidence="9">6.3.4.2</ecNumber>
    </recommendedName>
    <alternativeName>
        <fullName evidence="9">UTP--ammonia ligase</fullName>
    </alternativeName>
</protein>
<dbReference type="CDD" id="cd03113">
    <property type="entry name" value="CTPS_N"/>
    <property type="match status" value="1"/>
</dbReference>
<dbReference type="OrthoDB" id="1739076at2759"/>
<comment type="pathway">
    <text evidence="1 9">Pyrimidine metabolism; CTP biosynthesis via de novo pathway; CTP from UDP: step 2/2.</text>
</comment>
<dbReference type="STRING" id="796925.A0A137PD38"/>
<dbReference type="FunFam" id="3.40.50.300:FF:000207">
    <property type="entry name" value="CTP synthase"/>
    <property type="match status" value="1"/>
</dbReference>